<evidence type="ECO:0000313" key="2">
    <source>
        <dbReference type="Proteomes" id="UP000249123"/>
    </source>
</evidence>
<dbReference type="AlphaFoldDB" id="A0A062U0E8"/>
<evidence type="ECO:0008006" key="3">
    <source>
        <dbReference type="Google" id="ProtNLM"/>
    </source>
</evidence>
<proteinExistence type="predicted"/>
<protein>
    <recommendedName>
        <fullName evidence="3">Zinc resistance-associated protein</fullName>
    </recommendedName>
</protein>
<dbReference type="Pfam" id="PF13801">
    <property type="entry name" value="Metal_resist"/>
    <property type="match status" value="1"/>
</dbReference>
<accession>A0A062U0E8</accession>
<dbReference type="EMBL" id="AWFB01000017">
    <property type="protein sequence ID" value="RAN33672.1"/>
    <property type="molecule type" value="Genomic_DNA"/>
</dbReference>
<organism evidence="1 2">
    <name type="scientific">Hyphomonas pacifica</name>
    <dbReference type="NCBI Taxonomy" id="1280941"/>
    <lineage>
        <taxon>Bacteria</taxon>
        <taxon>Pseudomonadati</taxon>
        <taxon>Pseudomonadota</taxon>
        <taxon>Alphaproteobacteria</taxon>
        <taxon>Hyphomonadales</taxon>
        <taxon>Hyphomonadaceae</taxon>
        <taxon>Hyphomonas</taxon>
    </lineage>
</organism>
<dbReference type="OrthoDB" id="7620221at2"/>
<dbReference type="InterPro" id="IPR025961">
    <property type="entry name" value="Metal_resist"/>
</dbReference>
<dbReference type="RefSeq" id="WP_034826110.1">
    <property type="nucleotide sequence ID" value="NZ_AWFA01000017.1"/>
</dbReference>
<dbReference type="Proteomes" id="UP000249123">
    <property type="component" value="Unassembled WGS sequence"/>
</dbReference>
<sequence length="153" mass="17508">MTEPVSSPRRIPFWLTISLLGNMMLLGLVGGMVLHNKAPGKEPPPGLPGKEKPLSEEDRKAFYTMLKESYRSTKPERETRELVRSQLADVLTRQPFDRPAAEEAFRNLRVSDERVHAVAHEAMIDRLEAMSPEKRAMMAERLARGPERHRHKD</sequence>
<comment type="caution">
    <text evidence="1">The sequence shown here is derived from an EMBL/GenBank/DDBJ whole genome shotgun (WGS) entry which is preliminary data.</text>
</comment>
<keyword evidence="2" id="KW-1185">Reference proteome</keyword>
<name>A0A062U0E8_9PROT</name>
<reference evidence="1 2" key="1">
    <citation type="submission" date="2013-04" db="EMBL/GenBank/DDBJ databases">
        <title>Hyphomonas sp. T24B3 Genome Sequencing.</title>
        <authorList>
            <person name="Lai Q."/>
            <person name="Shao Z."/>
        </authorList>
    </citation>
    <scope>NUCLEOTIDE SEQUENCE [LARGE SCALE GENOMIC DNA]</scope>
    <source>
        <strain evidence="1 2">T24B3</strain>
    </source>
</reference>
<dbReference type="eggNOG" id="COG5612">
    <property type="taxonomic scope" value="Bacteria"/>
</dbReference>
<evidence type="ECO:0000313" key="1">
    <source>
        <dbReference type="EMBL" id="RAN33672.1"/>
    </source>
</evidence>
<dbReference type="STRING" id="1280941.HY2_12170"/>
<gene>
    <name evidence="1" type="ORF">HY3_12270</name>
</gene>